<feature type="compositionally biased region" description="Acidic residues" evidence="5">
    <location>
        <begin position="65"/>
        <end position="81"/>
    </location>
</feature>
<dbReference type="GO" id="GO:0004930">
    <property type="term" value="F:G protein-coupled receptor activity"/>
    <property type="evidence" value="ECO:0007669"/>
    <property type="project" value="InterPro"/>
</dbReference>
<protein>
    <submittedName>
        <fullName evidence="7">Adhesion G- coupled receptor D1-like</fullName>
    </submittedName>
</protein>
<dbReference type="Gene3D" id="2.60.220.50">
    <property type="match status" value="1"/>
</dbReference>
<sequence length="284" mass="31545">MKDVLYPLCTICEFPILGKQHEGDEETEVNDEVENAQRFQEVEMASHNECQEDIDSIVNNSTAYSEDESEDSLEEEMDIDNEDGHGHDGGDLINGDAVLSNSSMEQHTSENLHNMVNIRKLDLSPLVPSDIITLDYIVNEELISKLEGNETISLNFSKKLKSITKNQVNCLFLDGDKWNTTGMTVGSIDGENIECFTNHLSSFTMVVLDAEVSQSNKVALNYISYIGSALSLAGLLFTCIIYIVLYKDLQILTTSRHLVHFNLQIALGLTQIVFLAGGNATQNE</sequence>
<evidence type="ECO:0000256" key="6">
    <source>
        <dbReference type="SAM" id="Phobius"/>
    </source>
</evidence>
<keyword evidence="2 6" id="KW-0812">Transmembrane</keyword>
<keyword evidence="3 6" id="KW-1133">Transmembrane helix</keyword>
<evidence type="ECO:0000313" key="8">
    <source>
        <dbReference type="Proteomes" id="UP001152795"/>
    </source>
</evidence>
<reference evidence="7" key="1">
    <citation type="submission" date="2020-04" db="EMBL/GenBank/DDBJ databases">
        <authorList>
            <person name="Alioto T."/>
            <person name="Alioto T."/>
            <person name="Gomez Garrido J."/>
        </authorList>
    </citation>
    <scope>NUCLEOTIDE SEQUENCE</scope>
    <source>
        <strain evidence="7">A484AB</strain>
    </source>
</reference>
<evidence type="ECO:0000256" key="1">
    <source>
        <dbReference type="ARBA" id="ARBA00004141"/>
    </source>
</evidence>
<keyword evidence="7" id="KW-0675">Receptor</keyword>
<evidence type="ECO:0000313" key="7">
    <source>
        <dbReference type="EMBL" id="CAB4020038.1"/>
    </source>
</evidence>
<evidence type="ECO:0000256" key="2">
    <source>
        <dbReference type="ARBA" id="ARBA00022692"/>
    </source>
</evidence>
<name>A0A6S7KHN5_PARCT</name>
<keyword evidence="4 6" id="KW-0472">Membrane</keyword>
<dbReference type="GO" id="GO:0005886">
    <property type="term" value="C:plasma membrane"/>
    <property type="evidence" value="ECO:0007669"/>
    <property type="project" value="TreeGrafter"/>
</dbReference>
<dbReference type="Pfam" id="PF00002">
    <property type="entry name" value="7tm_2"/>
    <property type="match status" value="1"/>
</dbReference>
<feature type="non-terminal residue" evidence="7">
    <location>
        <position position="1"/>
    </location>
</feature>
<dbReference type="Gene3D" id="1.20.1070.10">
    <property type="entry name" value="Rhodopsin 7-helix transmembrane proteins"/>
    <property type="match status" value="1"/>
</dbReference>
<comment type="subcellular location">
    <subcellularLocation>
        <location evidence="1">Membrane</location>
        <topology evidence="1">Multi-pass membrane protein</topology>
    </subcellularLocation>
</comment>
<proteinExistence type="predicted"/>
<dbReference type="EMBL" id="CACRXK020010747">
    <property type="protein sequence ID" value="CAB4020038.1"/>
    <property type="molecule type" value="Genomic_DNA"/>
</dbReference>
<dbReference type="InterPro" id="IPR000832">
    <property type="entry name" value="GPCR_2_secretin-like"/>
</dbReference>
<evidence type="ECO:0000256" key="3">
    <source>
        <dbReference type="ARBA" id="ARBA00022989"/>
    </source>
</evidence>
<organism evidence="7 8">
    <name type="scientific">Paramuricea clavata</name>
    <name type="common">Red gorgonian</name>
    <name type="synonym">Violescent sea-whip</name>
    <dbReference type="NCBI Taxonomy" id="317549"/>
    <lineage>
        <taxon>Eukaryota</taxon>
        <taxon>Metazoa</taxon>
        <taxon>Cnidaria</taxon>
        <taxon>Anthozoa</taxon>
        <taxon>Octocorallia</taxon>
        <taxon>Malacalcyonacea</taxon>
        <taxon>Plexauridae</taxon>
        <taxon>Paramuricea</taxon>
    </lineage>
</organism>
<comment type="caution">
    <text evidence="7">The sequence shown here is derived from an EMBL/GenBank/DDBJ whole genome shotgun (WGS) entry which is preliminary data.</text>
</comment>
<feature type="region of interest" description="Disordered" evidence="5">
    <location>
        <begin position="62"/>
        <end position="89"/>
    </location>
</feature>
<dbReference type="PANTHER" id="PTHR12011:SF347">
    <property type="entry name" value="FI21270P1-RELATED"/>
    <property type="match status" value="1"/>
</dbReference>
<feature type="transmembrane region" description="Helical" evidence="6">
    <location>
        <begin position="258"/>
        <end position="278"/>
    </location>
</feature>
<evidence type="ECO:0000256" key="4">
    <source>
        <dbReference type="ARBA" id="ARBA00023136"/>
    </source>
</evidence>
<dbReference type="OrthoDB" id="10040049at2759"/>
<accession>A0A6S7KHN5</accession>
<feature type="transmembrane region" description="Helical" evidence="6">
    <location>
        <begin position="222"/>
        <end position="246"/>
    </location>
</feature>
<evidence type="ECO:0000256" key="5">
    <source>
        <dbReference type="SAM" id="MobiDB-lite"/>
    </source>
</evidence>
<dbReference type="AlphaFoldDB" id="A0A6S7KHN5"/>
<dbReference type="InterPro" id="IPR046338">
    <property type="entry name" value="GAIN_dom_sf"/>
</dbReference>
<keyword evidence="8" id="KW-1185">Reference proteome</keyword>
<dbReference type="Proteomes" id="UP001152795">
    <property type="component" value="Unassembled WGS sequence"/>
</dbReference>
<dbReference type="PANTHER" id="PTHR12011">
    <property type="entry name" value="ADHESION G-PROTEIN COUPLED RECEPTOR"/>
    <property type="match status" value="1"/>
</dbReference>
<gene>
    <name evidence="7" type="ORF">PACLA_8A005533</name>
</gene>